<dbReference type="Gene3D" id="3.40.630.30">
    <property type="match status" value="1"/>
</dbReference>
<protein>
    <submittedName>
        <fullName evidence="2">Acetyltransferase</fullName>
    </submittedName>
</protein>
<dbReference type="InterPro" id="IPR000182">
    <property type="entry name" value="GNAT_dom"/>
</dbReference>
<dbReference type="Pfam" id="PF00583">
    <property type="entry name" value="Acetyltransf_1"/>
    <property type="match status" value="1"/>
</dbReference>
<dbReference type="CDD" id="cd04301">
    <property type="entry name" value="NAT_SF"/>
    <property type="match status" value="1"/>
</dbReference>
<dbReference type="PATRIC" id="fig|1423748.3.peg.374"/>
<feature type="domain" description="N-acetyltransferase" evidence="1">
    <location>
        <begin position="12"/>
        <end position="180"/>
    </location>
</feature>
<reference evidence="2 3" key="1">
    <citation type="journal article" date="2015" name="Genome Announc.">
        <title>Expanding the biotechnology potential of lactobacilli through comparative genomics of 213 strains and associated genera.</title>
        <authorList>
            <person name="Sun Z."/>
            <person name="Harris H.M."/>
            <person name="McCann A."/>
            <person name="Guo C."/>
            <person name="Argimon S."/>
            <person name="Zhang W."/>
            <person name="Yang X."/>
            <person name="Jeffery I.B."/>
            <person name="Cooney J.C."/>
            <person name="Kagawa T.F."/>
            <person name="Liu W."/>
            <person name="Song Y."/>
            <person name="Salvetti E."/>
            <person name="Wrobel A."/>
            <person name="Rasinkangas P."/>
            <person name="Parkhill J."/>
            <person name="Rea M.C."/>
            <person name="O'Sullivan O."/>
            <person name="Ritari J."/>
            <person name="Douillard F.P."/>
            <person name="Paul Ross R."/>
            <person name="Yang R."/>
            <person name="Briner A.E."/>
            <person name="Felis G.E."/>
            <person name="de Vos W.M."/>
            <person name="Barrangou R."/>
            <person name="Klaenhammer T.R."/>
            <person name="Caufield P.W."/>
            <person name="Cui Y."/>
            <person name="Zhang H."/>
            <person name="O'Toole P.W."/>
        </authorList>
    </citation>
    <scope>NUCLEOTIDE SEQUENCE [LARGE SCALE GENOMIC DNA]</scope>
    <source>
        <strain evidence="2 3">DSM 10532</strain>
    </source>
</reference>
<dbReference type="InterPro" id="IPR016181">
    <property type="entry name" value="Acyl_CoA_acyltransferase"/>
</dbReference>
<dbReference type="Proteomes" id="UP000051311">
    <property type="component" value="Unassembled WGS sequence"/>
</dbReference>
<dbReference type="EMBL" id="AZEL01000078">
    <property type="protein sequence ID" value="KRL20000.1"/>
    <property type="molecule type" value="Genomic_DNA"/>
</dbReference>
<dbReference type="PROSITE" id="PS51186">
    <property type="entry name" value="GNAT"/>
    <property type="match status" value="1"/>
</dbReference>
<gene>
    <name evidence="2" type="ORF">FC37_GL000353</name>
</gene>
<dbReference type="SUPFAM" id="SSF55729">
    <property type="entry name" value="Acyl-CoA N-acyltransferases (Nat)"/>
    <property type="match status" value="1"/>
</dbReference>
<proteinExistence type="predicted"/>
<accession>A0A0R1NHU8</accession>
<sequence>MQKGGRKDMTLIYSRKANINDIDSIMPIIDDAKAFLKKAGSTQWQSGYPNKQTITQDIENNVGWVLVVDHQIAGYAAVIARIEPTYQVIDGQWHNDQDEYATIHRMAISSQYRGMHLANYFFSNLISLQVTNNISNFRIDTFKKNAVMQHLAKSNGFTIRGTIKVDDPIDPERIAFELNL</sequence>
<name>A0A0R1NHU8_9LACO</name>
<dbReference type="eggNOG" id="COG0456">
    <property type="taxonomic scope" value="Bacteria"/>
</dbReference>
<evidence type="ECO:0000313" key="2">
    <source>
        <dbReference type="EMBL" id="KRL20000.1"/>
    </source>
</evidence>
<dbReference type="STRING" id="1423748.FC37_GL000353"/>
<evidence type="ECO:0000259" key="1">
    <source>
        <dbReference type="PROSITE" id="PS51186"/>
    </source>
</evidence>
<keyword evidence="2" id="KW-0808">Transferase</keyword>
<organism evidence="2 3">
    <name type="scientific">Lactobacillus gallinarum DSM 10532 = JCM 2011</name>
    <dbReference type="NCBI Taxonomy" id="1423748"/>
    <lineage>
        <taxon>Bacteria</taxon>
        <taxon>Bacillati</taxon>
        <taxon>Bacillota</taxon>
        <taxon>Bacilli</taxon>
        <taxon>Lactobacillales</taxon>
        <taxon>Lactobacillaceae</taxon>
        <taxon>Lactobacillus</taxon>
    </lineage>
</organism>
<dbReference type="AlphaFoldDB" id="A0A0R1NHU8"/>
<dbReference type="GO" id="GO:0016747">
    <property type="term" value="F:acyltransferase activity, transferring groups other than amino-acyl groups"/>
    <property type="evidence" value="ECO:0007669"/>
    <property type="project" value="InterPro"/>
</dbReference>
<evidence type="ECO:0000313" key="3">
    <source>
        <dbReference type="Proteomes" id="UP000051311"/>
    </source>
</evidence>
<comment type="caution">
    <text evidence="2">The sequence shown here is derived from an EMBL/GenBank/DDBJ whole genome shotgun (WGS) entry which is preliminary data.</text>
</comment>